<name>A0ABW3JQ84_9FLAO</name>
<gene>
    <name evidence="1" type="ORF">ACFQ1U_03430</name>
</gene>
<keyword evidence="2" id="KW-1185">Reference proteome</keyword>
<protein>
    <recommendedName>
        <fullName evidence="3">RNA ligase</fullName>
    </recommendedName>
</protein>
<proteinExistence type="predicted"/>
<accession>A0ABW3JQ84</accession>
<evidence type="ECO:0000313" key="1">
    <source>
        <dbReference type="EMBL" id="MFD0992246.1"/>
    </source>
</evidence>
<dbReference type="Proteomes" id="UP001597062">
    <property type="component" value="Unassembled WGS sequence"/>
</dbReference>
<sequence>MSKEKLISKKKPAFPVNQVLYRYLKKHGRTIQIPIFYDDLLRFQGAISVYDKNDNDTLWIRVFYSEFEREEIDTSLKKVYNILLSNGQEDNLKYLNIDAIDFCTFGNSKPFRIKVRNILNDNYTYFYVKKTDASRIYGLELEDMLSPYNLNYLVYEDTLIEEHIAGVPGDVFIKERLEKCTKSEKSQIAKEFVKFNERCLIRLLGDMRSYNYVIVPVHDFENVIYRIRPIDFDQQCYEGRFKVYYPQFFKENFPMVKLVGERLNDSSIEQYKVEERSIIAKRILSSRKRLVHLLKCMKHDHISTPEKIDRLQKEIFDFTKDINFKDCKTMGEILDYTLTFVRRNYEDVSTKRIINLQQRSEKDLKSINNSV</sequence>
<evidence type="ECO:0000313" key="2">
    <source>
        <dbReference type="Proteomes" id="UP001597062"/>
    </source>
</evidence>
<dbReference type="RefSeq" id="WP_386105336.1">
    <property type="nucleotide sequence ID" value="NZ_JBHTJR010000020.1"/>
</dbReference>
<reference evidence="2" key="1">
    <citation type="journal article" date="2019" name="Int. J. Syst. Evol. Microbiol.">
        <title>The Global Catalogue of Microorganisms (GCM) 10K type strain sequencing project: providing services to taxonomists for standard genome sequencing and annotation.</title>
        <authorList>
            <consortium name="The Broad Institute Genomics Platform"/>
            <consortium name="The Broad Institute Genome Sequencing Center for Infectious Disease"/>
            <person name="Wu L."/>
            <person name="Ma J."/>
        </authorList>
    </citation>
    <scope>NUCLEOTIDE SEQUENCE [LARGE SCALE GENOMIC DNA]</scope>
    <source>
        <strain evidence="2">CCUG 60527</strain>
    </source>
</reference>
<dbReference type="EMBL" id="JBHTJR010000020">
    <property type="protein sequence ID" value="MFD0992246.1"/>
    <property type="molecule type" value="Genomic_DNA"/>
</dbReference>
<comment type="caution">
    <text evidence="1">The sequence shown here is derived from an EMBL/GenBank/DDBJ whole genome shotgun (WGS) entry which is preliminary data.</text>
</comment>
<evidence type="ECO:0008006" key="3">
    <source>
        <dbReference type="Google" id="ProtNLM"/>
    </source>
</evidence>
<organism evidence="1 2">
    <name type="scientific">Tenacibaculum geojense</name>
    <dbReference type="NCBI Taxonomy" id="915352"/>
    <lineage>
        <taxon>Bacteria</taxon>
        <taxon>Pseudomonadati</taxon>
        <taxon>Bacteroidota</taxon>
        <taxon>Flavobacteriia</taxon>
        <taxon>Flavobacteriales</taxon>
        <taxon>Flavobacteriaceae</taxon>
        <taxon>Tenacibaculum</taxon>
    </lineage>
</organism>